<dbReference type="GO" id="GO:0006310">
    <property type="term" value="P:DNA recombination"/>
    <property type="evidence" value="ECO:0007669"/>
    <property type="project" value="UniProtKB-KW"/>
</dbReference>
<comment type="similarity">
    <text evidence="2">In the N-terminal section; belongs to the transposase 2 family.</text>
</comment>
<dbReference type="PANTHER" id="PTHR30405">
    <property type="entry name" value="TRANSPOSASE"/>
    <property type="match status" value="1"/>
</dbReference>
<proteinExistence type="inferred from homology"/>
<dbReference type="RefSeq" id="WP_111325892.1">
    <property type="nucleotide sequence ID" value="NZ_BIFX01000002.1"/>
</dbReference>
<evidence type="ECO:0000256" key="1">
    <source>
        <dbReference type="ARBA" id="ARBA00008761"/>
    </source>
</evidence>
<dbReference type="InterPro" id="IPR021027">
    <property type="entry name" value="Transposase_put_HTH"/>
</dbReference>
<dbReference type="PANTHER" id="PTHR30405:SF25">
    <property type="entry name" value="RNA-GUIDED DNA ENDONUCLEASE INSQ-RELATED"/>
    <property type="match status" value="1"/>
</dbReference>
<evidence type="ECO:0000256" key="2">
    <source>
        <dbReference type="ARBA" id="ARBA00011044"/>
    </source>
</evidence>
<dbReference type="InterPro" id="IPR010095">
    <property type="entry name" value="Cas12f1-like_TNB"/>
</dbReference>
<dbReference type="Pfam" id="PF07282">
    <property type="entry name" value="Cas12f1-like_TNB"/>
    <property type="match status" value="1"/>
</dbReference>
<feature type="region of interest" description="Disordered" evidence="8">
    <location>
        <begin position="217"/>
        <end position="236"/>
    </location>
</feature>
<feature type="domain" description="Cas12f1-like TNB" evidence="10">
    <location>
        <begin position="312"/>
        <end position="377"/>
    </location>
</feature>
<evidence type="ECO:0000256" key="8">
    <source>
        <dbReference type="SAM" id="MobiDB-lite"/>
    </source>
</evidence>
<dbReference type="InterPro" id="IPR051399">
    <property type="entry name" value="RNA-guided_DNA_endo/Transpos"/>
</dbReference>
<organism evidence="12 13">
    <name type="scientific">Thermosporothrix hazakensis</name>
    <dbReference type="NCBI Taxonomy" id="644383"/>
    <lineage>
        <taxon>Bacteria</taxon>
        <taxon>Bacillati</taxon>
        <taxon>Chloroflexota</taxon>
        <taxon>Ktedonobacteria</taxon>
        <taxon>Ktedonobacterales</taxon>
        <taxon>Thermosporotrichaceae</taxon>
        <taxon>Thermosporothrix</taxon>
    </lineage>
</organism>
<gene>
    <name evidence="12" type="ORF">EI42_05655</name>
</gene>
<evidence type="ECO:0000256" key="5">
    <source>
        <dbReference type="ARBA" id="ARBA00022833"/>
    </source>
</evidence>
<sequence>MSSLKTYKYRLYPTKKQAITLQGVLDRLRELYNAALQERRDCYRYTGKGTSYTQQAAQLSEIKELRPEYQQIHSQVLQDTLRRVDKAFQAFFRRVKEGETPGYPRYQGKNRFDSFTYPQSGFSVTHDNRLCLSKIGTIKLKLHRPIEGKGKTCTLKREGDHWYCCFVCEVETIPRTPSPDEEVGVDLGVSKLATLSTGDVIEHPRFYRQAQKKLAKAQQALSRKKKGSHRRKKAVKRVARLHRKVRHQRNDYLHKWSRWLVNTYQTIVFEELAPATLSKRPKVKQDAETGQYLPNGASAKAGLNKSILDAGWRQFVTFCQYKAAWAGTVQIVMVDPKYTSQTCSGCGAVKKKELSERWHACECGCSLDRDHNAAINILRLGRSRQANT</sequence>
<dbReference type="AlphaFoldDB" id="A0A326TZI7"/>
<name>A0A326TZI7_THEHA</name>
<evidence type="ECO:0000313" key="12">
    <source>
        <dbReference type="EMBL" id="PZW21119.1"/>
    </source>
</evidence>
<keyword evidence="3" id="KW-0815">Transposition</keyword>
<feature type="domain" description="Transposase putative helix-turn-helix" evidence="11">
    <location>
        <begin position="1"/>
        <end position="48"/>
    </location>
</feature>
<evidence type="ECO:0000256" key="6">
    <source>
        <dbReference type="ARBA" id="ARBA00023125"/>
    </source>
</evidence>
<comment type="similarity">
    <text evidence="1">In the C-terminal section; belongs to the transposase 35 family.</text>
</comment>
<dbReference type="Proteomes" id="UP000248806">
    <property type="component" value="Unassembled WGS sequence"/>
</dbReference>
<feature type="domain" description="Probable transposase IS891/IS1136/IS1341" evidence="9">
    <location>
        <begin position="166"/>
        <end position="276"/>
    </location>
</feature>
<keyword evidence="6" id="KW-0238">DNA-binding</keyword>
<dbReference type="EMBL" id="QKUF01000036">
    <property type="protein sequence ID" value="PZW21119.1"/>
    <property type="molecule type" value="Genomic_DNA"/>
</dbReference>
<accession>A0A326TZI7</accession>
<feature type="compositionally biased region" description="Basic residues" evidence="8">
    <location>
        <begin position="222"/>
        <end position="236"/>
    </location>
</feature>
<evidence type="ECO:0000259" key="9">
    <source>
        <dbReference type="Pfam" id="PF01385"/>
    </source>
</evidence>
<dbReference type="NCBIfam" id="TIGR01766">
    <property type="entry name" value="IS200/IS605 family accessory protein TnpB-like domain"/>
    <property type="match status" value="1"/>
</dbReference>
<keyword evidence="7" id="KW-0233">DNA recombination</keyword>
<keyword evidence="4" id="KW-0479">Metal-binding</keyword>
<dbReference type="GO" id="GO:0003677">
    <property type="term" value="F:DNA binding"/>
    <property type="evidence" value="ECO:0007669"/>
    <property type="project" value="UniProtKB-KW"/>
</dbReference>
<evidence type="ECO:0000256" key="3">
    <source>
        <dbReference type="ARBA" id="ARBA00022578"/>
    </source>
</evidence>
<reference evidence="12 13" key="1">
    <citation type="submission" date="2018-06" db="EMBL/GenBank/DDBJ databases">
        <title>Genomic Encyclopedia of Archaeal and Bacterial Type Strains, Phase II (KMG-II): from individual species to whole genera.</title>
        <authorList>
            <person name="Goeker M."/>
        </authorList>
    </citation>
    <scope>NUCLEOTIDE SEQUENCE [LARGE SCALE GENOMIC DNA]</scope>
    <source>
        <strain evidence="12 13">ATCC BAA-1881</strain>
    </source>
</reference>
<dbReference type="OrthoDB" id="9790532at2"/>
<evidence type="ECO:0000259" key="11">
    <source>
        <dbReference type="Pfam" id="PF12323"/>
    </source>
</evidence>
<evidence type="ECO:0000259" key="10">
    <source>
        <dbReference type="Pfam" id="PF07282"/>
    </source>
</evidence>
<evidence type="ECO:0000256" key="7">
    <source>
        <dbReference type="ARBA" id="ARBA00023172"/>
    </source>
</evidence>
<comment type="caution">
    <text evidence="12">The sequence shown here is derived from an EMBL/GenBank/DDBJ whole genome shotgun (WGS) entry which is preliminary data.</text>
</comment>
<dbReference type="GO" id="GO:0046872">
    <property type="term" value="F:metal ion binding"/>
    <property type="evidence" value="ECO:0007669"/>
    <property type="project" value="UniProtKB-KW"/>
</dbReference>
<dbReference type="Pfam" id="PF01385">
    <property type="entry name" value="OrfB_IS605"/>
    <property type="match status" value="1"/>
</dbReference>
<evidence type="ECO:0000313" key="13">
    <source>
        <dbReference type="Proteomes" id="UP000248806"/>
    </source>
</evidence>
<protein>
    <submittedName>
        <fullName evidence="12">Putative transposase</fullName>
    </submittedName>
</protein>
<keyword evidence="13" id="KW-1185">Reference proteome</keyword>
<dbReference type="GO" id="GO:0032196">
    <property type="term" value="P:transposition"/>
    <property type="evidence" value="ECO:0007669"/>
    <property type="project" value="UniProtKB-KW"/>
</dbReference>
<dbReference type="NCBIfam" id="NF040570">
    <property type="entry name" value="guided_TnpB"/>
    <property type="match status" value="1"/>
</dbReference>
<keyword evidence="5" id="KW-0862">Zinc</keyword>
<dbReference type="InterPro" id="IPR001959">
    <property type="entry name" value="Transposase"/>
</dbReference>
<evidence type="ECO:0000256" key="4">
    <source>
        <dbReference type="ARBA" id="ARBA00022723"/>
    </source>
</evidence>
<dbReference type="Pfam" id="PF12323">
    <property type="entry name" value="HTH_OrfB_IS605"/>
    <property type="match status" value="1"/>
</dbReference>